<sequence length="170" mass="18574">MRRLFLGGTPQTIAQFRELLPKQMQSCLADSFAMDMTAGEHEVRAKTIMLLQNANRLREKKIIETLLNTQAQGGQAVLGLDDTLQAVSDRRVQTLVISDGYQMPGFVEYNSGFVVANLAKSPLSDRELTAVDDVINSAFTLSLNQGAHVEVVHGNADLDNAGKIGALLRF</sequence>
<evidence type="ECO:0000313" key="1">
    <source>
        <dbReference type="EMBL" id="VAW31290.1"/>
    </source>
</evidence>
<dbReference type="SUPFAM" id="SSF55315">
    <property type="entry name" value="L30e-like"/>
    <property type="match status" value="1"/>
</dbReference>
<name>A0A3B0UQ70_9ZZZZ</name>
<organism evidence="1">
    <name type="scientific">hydrothermal vent metagenome</name>
    <dbReference type="NCBI Taxonomy" id="652676"/>
    <lineage>
        <taxon>unclassified sequences</taxon>
        <taxon>metagenomes</taxon>
        <taxon>ecological metagenomes</taxon>
    </lineage>
</organism>
<proteinExistence type="predicted"/>
<accession>A0A3B0UQ70</accession>
<dbReference type="Gene3D" id="3.30.1330.30">
    <property type="match status" value="1"/>
</dbReference>
<dbReference type="EMBL" id="UOEU01000192">
    <property type="protein sequence ID" value="VAW31290.1"/>
    <property type="molecule type" value="Genomic_DNA"/>
</dbReference>
<dbReference type="InterPro" id="IPR029064">
    <property type="entry name" value="Ribosomal_eL30-like_sf"/>
</dbReference>
<dbReference type="AlphaFoldDB" id="A0A3B0UQ70"/>
<protein>
    <submittedName>
        <fullName evidence="1">Uncharacterized protein</fullName>
    </submittedName>
</protein>
<gene>
    <name evidence="1" type="ORF">MNBD_CHLOROFLEXI01-3716</name>
</gene>
<reference evidence="1" key="1">
    <citation type="submission" date="2018-06" db="EMBL/GenBank/DDBJ databases">
        <authorList>
            <person name="Zhirakovskaya E."/>
        </authorList>
    </citation>
    <scope>NUCLEOTIDE SEQUENCE</scope>
</reference>